<evidence type="ECO:0000256" key="6">
    <source>
        <dbReference type="ARBA" id="ARBA00022989"/>
    </source>
</evidence>
<comment type="subcellular location">
    <subcellularLocation>
        <location evidence="1">Cell membrane</location>
        <topology evidence="1">Multi-pass membrane protein</topology>
    </subcellularLocation>
</comment>
<name>A0A0H4L0W9_9BACI</name>
<reference evidence="9" key="2">
    <citation type="submission" date="2015-06" db="EMBL/GenBank/DDBJ databases">
        <title>Genome Sequence of Bacillus endophyticus and Analysis of its Companion Mechanism in the Ketogulonigenium vulgare-Bacillus strain Consortium.</title>
        <authorList>
            <person name="Jia N."/>
            <person name="Du J."/>
            <person name="Ding M.-Z."/>
            <person name="Gao F."/>
            <person name="Yuan Y.-J."/>
        </authorList>
    </citation>
    <scope>NUCLEOTIDE SEQUENCE [LARGE SCALE GENOMIC DNA]</scope>
    <source>
        <strain evidence="9">Hbe603</strain>
    </source>
</reference>
<gene>
    <name evidence="8" type="ORF">BEH_20600</name>
</gene>
<sequence>MIRYFLPIIVSVVFIADSLFVNFFANQSWFHQWILSPKLTLIVLLLATIYINPKKGIQYAFFFGLLYDIVYTDLLGVYMFGMPAICYIVSKLLKVLQTNVVIITILTIVGITLLEFYVYEINSMIGLTHMSMDRFLTYRLYPTLILNLVFVVLLAYPLKKQFEKVAYKLTD</sequence>
<dbReference type="GO" id="GO:0005886">
    <property type="term" value="C:plasma membrane"/>
    <property type="evidence" value="ECO:0007669"/>
    <property type="project" value="UniProtKB-SubCell"/>
</dbReference>
<accession>A0A0H4L0W9</accession>
<proteinExistence type="inferred from homology"/>
<evidence type="ECO:0000256" key="4">
    <source>
        <dbReference type="ARBA" id="ARBA00022692"/>
    </source>
</evidence>
<dbReference type="KEGG" id="beo:BEH_20600"/>
<evidence type="ECO:0000256" key="7">
    <source>
        <dbReference type="ARBA" id="ARBA00023136"/>
    </source>
</evidence>
<keyword evidence="9" id="KW-1185">Reference proteome</keyword>
<accession>A0A1X7CUS1</accession>
<dbReference type="GeneID" id="93699756"/>
<keyword evidence="6" id="KW-1133">Transmembrane helix</keyword>
<organism evidence="8 9">
    <name type="scientific">Priestia filamentosa</name>
    <dbReference type="NCBI Taxonomy" id="1402861"/>
    <lineage>
        <taxon>Bacteria</taxon>
        <taxon>Bacillati</taxon>
        <taxon>Bacillota</taxon>
        <taxon>Bacilli</taxon>
        <taxon>Bacillales</taxon>
        <taxon>Bacillaceae</taxon>
        <taxon>Priestia</taxon>
    </lineage>
</organism>
<keyword evidence="4" id="KW-0812">Transmembrane</keyword>
<keyword evidence="5" id="KW-0133">Cell shape</keyword>
<protein>
    <submittedName>
        <fullName evidence="8">Rod shape-determining protein MreD</fullName>
    </submittedName>
</protein>
<dbReference type="PATRIC" id="fig|135735.6.peg.4361"/>
<dbReference type="OrthoDB" id="1653857at2"/>
<comment type="similarity">
    <text evidence="2">Belongs to the MreD family.</text>
</comment>
<dbReference type="NCBIfam" id="TIGR03426">
    <property type="entry name" value="shape_MreD"/>
    <property type="match status" value="1"/>
</dbReference>
<dbReference type="AlphaFoldDB" id="A0A0H4L0W9"/>
<dbReference type="InterPro" id="IPR007227">
    <property type="entry name" value="Cell_shape_determining_MreD"/>
</dbReference>
<dbReference type="EMBL" id="CP011974">
    <property type="protein sequence ID" value="AKO94283.1"/>
    <property type="molecule type" value="Genomic_DNA"/>
</dbReference>
<keyword evidence="7" id="KW-0472">Membrane</keyword>
<evidence type="ECO:0000313" key="9">
    <source>
        <dbReference type="Proteomes" id="UP000036202"/>
    </source>
</evidence>
<evidence type="ECO:0000256" key="3">
    <source>
        <dbReference type="ARBA" id="ARBA00022475"/>
    </source>
</evidence>
<evidence type="ECO:0000313" key="8">
    <source>
        <dbReference type="EMBL" id="AKO94283.1"/>
    </source>
</evidence>
<dbReference type="Pfam" id="PF04093">
    <property type="entry name" value="MreD"/>
    <property type="match status" value="1"/>
</dbReference>
<evidence type="ECO:0000256" key="1">
    <source>
        <dbReference type="ARBA" id="ARBA00004651"/>
    </source>
</evidence>
<dbReference type="Proteomes" id="UP000036202">
    <property type="component" value="Chromosome"/>
</dbReference>
<dbReference type="GO" id="GO:0008360">
    <property type="term" value="P:regulation of cell shape"/>
    <property type="evidence" value="ECO:0007669"/>
    <property type="project" value="UniProtKB-KW"/>
</dbReference>
<evidence type="ECO:0000256" key="5">
    <source>
        <dbReference type="ARBA" id="ARBA00022960"/>
    </source>
</evidence>
<keyword evidence="3" id="KW-1003">Cell membrane</keyword>
<reference evidence="8 9" key="1">
    <citation type="journal article" date="2015" name="PLoS ONE">
        <title>Genome Sequence of Bacillus endophyticus and Analysis of Its Companion Mechanism in the Ketogulonigenium vulgare-Bacillus Strain Consortium.</title>
        <authorList>
            <person name="Jia N."/>
            <person name="Du J."/>
            <person name="Ding M.Z."/>
            <person name="Gao F."/>
            <person name="Yuan Y.J."/>
        </authorList>
    </citation>
    <scope>NUCLEOTIDE SEQUENCE [LARGE SCALE GENOMIC DNA]</scope>
    <source>
        <strain evidence="8 9">Hbe603</strain>
    </source>
</reference>
<dbReference type="RefSeq" id="WP_040056855.1">
    <property type="nucleotide sequence ID" value="NZ_CP011974.1"/>
</dbReference>
<evidence type="ECO:0000256" key="2">
    <source>
        <dbReference type="ARBA" id="ARBA00007776"/>
    </source>
</evidence>